<organism evidence="1 2">
    <name type="scientific">Mycena metata</name>
    <dbReference type="NCBI Taxonomy" id="1033252"/>
    <lineage>
        <taxon>Eukaryota</taxon>
        <taxon>Fungi</taxon>
        <taxon>Dikarya</taxon>
        <taxon>Basidiomycota</taxon>
        <taxon>Agaricomycotina</taxon>
        <taxon>Agaricomycetes</taxon>
        <taxon>Agaricomycetidae</taxon>
        <taxon>Agaricales</taxon>
        <taxon>Marasmiineae</taxon>
        <taxon>Mycenaceae</taxon>
        <taxon>Mycena</taxon>
    </lineage>
</organism>
<proteinExistence type="predicted"/>
<evidence type="ECO:0000313" key="1">
    <source>
        <dbReference type="EMBL" id="KAJ7767660.1"/>
    </source>
</evidence>
<dbReference type="AlphaFoldDB" id="A0AAD7JPE7"/>
<evidence type="ECO:0000313" key="2">
    <source>
        <dbReference type="Proteomes" id="UP001215598"/>
    </source>
</evidence>
<gene>
    <name evidence="1" type="ORF">B0H16DRAFT_1716581</name>
</gene>
<comment type="caution">
    <text evidence="1">The sequence shown here is derived from an EMBL/GenBank/DDBJ whole genome shotgun (WGS) entry which is preliminary data.</text>
</comment>
<dbReference type="EMBL" id="JARKIB010000021">
    <property type="protein sequence ID" value="KAJ7767660.1"/>
    <property type="molecule type" value="Genomic_DNA"/>
</dbReference>
<keyword evidence="2" id="KW-1185">Reference proteome</keyword>
<dbReference type="Proteomes" id="UP001215598">
    <property type="component" value="Unassembled WGS sequence"/>
</dbReference>
<sequence length="217" mass="23925">MRVLAALVGSRTDVRADVGESSYCAQKGDTKISKWVCTTLDVLWNIDTDSLVYLVRLYSPTFTLITPPCSPLWLLLRHHLHPPRAQPPYEMQAGYHQRSAKRVRPPIAKTLPPGPNTRAVDLFRAIERRGKICPSFEGCVSRLSRKTSARRISVVPQREDVDSLSALCTRAGIIMYPSRPPRLMLTVGLPSIPTAVPGVPPLSILTSACTPSSSTNR</sequence>
<reference evidence="1" key="1">
    <citation type="submission" date="2023-03" db="EMBL/GenBank/DDBJ databases">
        <title>Massive genome expansion in bonnet fungi (Mycena s.s.) driven by repeated elements and novel gene families across ecological guilds.</title>
        <authorList>
            <consortium name="Lawrence Berkeley National Laboratory"/>
            <person name="Harder C.B."/>
            <person name="Miyauchi S."/>
            <person name="Viragh M."/>
            <person name="Kuo A."/>
            <person name="Thoen E."/>
            <person name="Andreopoulos B."/>
            <person name="Lu D."/>
            <person name="Skrede I."/>
            <person name="Drula E."/>
            <person name="Henrissat B."/>
            <person name="Morin E."/>
            <person name="Kohler A."/>
            <person name="Barry K."/>
            <person name="LaButti K."/>
            <person name="Morin E."/>
            <person name="Salamov A."/>
            <person name="Lipzen A."/>
            <person name="Mereny Z."/>
            <person name="Hegedus B."/>
            <person name="Baldrian P."/>
            <person name="Stursova M."/>
            <person name="Weitz H."/>
            <person name="Taylor A."/>
            <person name="Grigoriev I.V."/>
            <person name="Nagy L.G."/>
            <person name="Martin F."/>
            <person name="Kauserud H."/>
        </authorList>
    </citation>
    <scope>NUCLEOTIDE SEQUENCE</scope>
    <source>
        <strain evidence="1">CBHHK182m</strain>
    </source>
</reference>
<accession>A0AAD7JPE7</accession>
<name>A0AAD7JPE7_9AGAR</name>
<protein>
    <submittedName>
        <fullName evidence="1">Uncharacterized protein</fullName>
    </submittedName>
</protein>